<evidence type="ECO:0000256" key="1">
    <source>
        <dbReference type="SAM" id="MobiDB-lite"/>
    </source>
</evidence>
<comment type="caution">
    <text evidence="2">The sequence shown here is derived from an EMBL/GenBank/DDBJ whole genome shotgun (WGS) entry which is preliminary data.</text>
</comment>
<dbReference type="EMBL" id="JBAHYK010002512">
    <property type="protein sequence ID" value="KAL0564921.1"/>
    <property type="molecule type" value="Genomic_DNA"/>
</dbReference>
<name>A0ABR3EPW3_9AGAR</name>
<feature type="compositionally biased region" description="Low complexity" evidence="1">
    <location>
        <begin position="56"/>
        <end position="88"/>
    </location>
</feature>
<evidence type="ECO:0000313" key="3">
    <source>
        <dbReference type="Proteomes" id="UP001465976"/>
    </source>
</evidence>
<evidence type="ECO:0000313" key="2">
    <source>
        <dbReference type="EMBL" id="KAL0564921.1"/>
    </source>
</evidence>
<feature type="non-terminal residue" evidence="2">
    <location>
        <position position="289"/>
    </location>
</feature>
<feature type="compositionally biased region" description="Polar residues" evidence="1">
    <location>
        <begin position="1"/>
        <end position="23"/>
    </location>
</feature>
<dbReference type="Proteomes" id="UP001465976">
    <property type="component" value="Unassembled WGS sequence"/>
</dbReference>
<feature type="compositionally biased region" description="Polar residues" evidence="1">
    <location>
        <begin position="155"/>
        <end position="165"/>
    </location>
</feature>
<feature type="compositionally biased region" description="Polar residues" evidence="1">
    <location>
        <begin position="89"/>
        <end position="98"/>
    </location>
</feature>
<feature type="compositionally biased region" description="Pro residues" evidence="1">
    <location>
        <begin position="238"/>
        <end position="254"/>
    </location>
</feature>
<protein>
    <submittedName>
        <fullName evidence="2">Uncharacterized protein</fullName>
    </submittedName>
</protein>
<feature type="compositionally biased region" description="Polar residues" evidence="1">
    <location>
        <begin position="189"/>
        <end position="202"/>
    </location>
</feature>
<feature type="compositionally biased region" description="Pro residues" evidence="1">
    <location>
        <begin position="213"/>
        <end position="230"/>
    </location>
</feature>
<proteinExistence type="predicted"/>
<gene>
    <name evidence="2" type="ORF">V5O48_017117</name>
</gene>
<feature type="region of interest" description="Disordered" evidence="1">
    <location>
        <begin position="1"/>
        <end position="289"/>
    </location>
</feature>
<organism evidence="2 3">
    <name type="scientific">Marasmius crinis-equi</name>
    <dbReference type="NCBI Taxonomy" id="585013"/>
    <lineage>
        <taxon>Eukaryota</taxon>
        <taxon>Fungi</taxon>
        <taxon>Dikarya</taxon>
        <taxon>Basidiomycota</taxon>
        <taxon>Agaricomycotina</taxon>
        <taxon>Agaricomycetes</taxon>
        <taxon>Agaricomycetidae</taxon>
        <taxon>Agaricales</taxon>
        <taxon>Marasmiineae</taxon>
        <taxon>Marasmiaceae</taxon>
        <taxon>Marasmius</taxon>
    </lineage>
</organism>
<reference evidence="2 3" key="1">
    <citation type="submission" date="2024-02" db="EMBL/GenBank/DDBJ databases">
        <title>A draft genome for the cacao thread blight pathogen Marasmius crinis-equi.</title>
        <authorList>
            <person name="Cohen S.P."/>
            <person name="Baruah I.K."/>
            <person name="Amoako-Attah I."/>
            <person name="Bukari Y."/>
            <person name="Meinhardt L.W."/>
            <person name="Bailey B.A."/>
        </authorList>
    </citation>
    <scope>NUCLEOTIDE SEQUENCE [LARGE SCALE GENOMIC DNA]</scope>
    <source>
        <strain evidence="2 3">GH-76</strain>
    </source>
</reference>
<keyword evidence="3" id="KW-1185">Reference proteome</keyword>
<sequence length="289" mass="29591">MTTLKSNNPFRNPSPLNDSSSSAPIPPSVTGISSASSFKPAEPSSAASGGHGALNSAPALSISTTTTSAAPSTSASLSSETAAATTLTGPSETGLNRSGSRRVDPLDDLPEEDPPAYTPGPDLHQGEATVEYGPSRPFQPPPPRPSQPPVQSPQHTGWSTVQNHVRPNHHAPPPSLLQQITGSLVDRLNNVSVGGSSYNHNRYQGFPGQPAGPQLPPGTWRPPPGPPPGHVQPQNTGAPPPSSQYQPPPHPPPSSSDFARDFYEAGPGPEASGEVNAAGSTAPGTYAPP</sequence>
<feature type="compositionally biased region" description="Pro residues" evidence="1">
    <location>
        <begin position="137"/>
        <end position="151"/>
    </location>
</feature>
<accession>A0ABR3EPW3</accession>